<dbReference type="Proteomes" id="UP001642409">
    <property type="component" value="Unassembled WGS sequence"/>
</dbReference>
<evidence type="ECO:0000256" key="1">
    <source>
        <dbReference type="SAM" id="Phobius"/>
    </source>
</evidence>
<feature type="transmembrane region" description="Helical" evidence="1">
    <location>
        <begin position="101"/>
        <end position="118"/>
    </location>
</feature>
<feature type="transmembrane region" description="Helical" evidence="1">
    <location>
        <begin position="309"/>
        <end position="328"/>
    </location>
</feature>
<gene>
    <name evidence="2" type="ORF">HINF_LOCUS25311</name>
    <name evidence="3" type="ORF">HINF_LOCUS32433</name>
</gene>
<protein>
    <submittedName>
        <fullName evidence="2">Transmembrane domain-containing protein</fullName>
    </submittedName>
    <submittedName>
        <fullName evidence="3">Transmembrane_domain-containing protein</fullName>
    </submittedName>
</protein>
<evidence type="ECO:0000313" key="2">
    <source>
        <dbReference type="EMBL" id="CAI9937666.1"/>
    </source>
</evidence>
<feature type="transmembrane region" description="Helical" evidence="1">
    <location>
        <begin position="62"/>
        <end position="81"/>
    </location>
</feature>
<feature type="transmembrane region" description="Helical" evidence="1">
    <location>
        <begin position="152"/>
        <end position="175"/>
    </location>
</feature>
<dbReference type="AlphaFoldDB" id="A0AA86PEW7"/>
<dbReference type="EMBL" id="CAXDID020000110">
    <property type="protein sequence ID" value="CAL6029556.1"/>
    <property type="molecule type" value="Genomic_DNA"/>
</dbReference>
<reference evidence="2" key="1">
    <citation type="submission" date="2023-06" db="EMBL/GenBank/DDBJ databases">
        <authorList>
            <person name="Kurt Z."/>
        </authorList>
    </citation>
    <scope>NUCLEOTIDE SEQUENCE</scope>
</reference>
<reference evidence="3 4" key="2">
    <citation type="submission" date="2024-07" db="EMBL/GenBank/DDBJ databases">
        <authorList>
            <person name="Akdeniz Z."/>
        </authorList>
    </citation>
    <scope>NUCLEOTIDE SEQUENCE [LARGE SCALE GENOMIC DNA]</scope>
</reference>
<keyword evidence="1" id="KW-1133">Transmembrane helix</keyword>
<proteinExistence type="predicted"/>
<accession>A0AA86PEW7</accession>
<feature type="transmembrane region" description="Helical" evidence="1">
    <location>
        <begin position="187"/>
        <end position="207"/>
    </location>
</feature>
<feature type="transmembrane region" description="Helical" evidence="1">
    <location>
        <begin position="124"/>
        <end position="140"/>
    </location>
</feature>
<keyword evidence="4" id="KW-1185">Reference proteome</keyword>
<sequence length="553" mass="64482">MFYAMLITWGIRLFMSQYPIKMQNTWNSANPVFSAEALRANKASMLQYVDQLFYSILPSNPILRNLCMCGLDAVVTSLIYLTLRQFLRYSVKPNRRFNYSLIAHCTILITSSPLYMFYVPFQITHFQCLLFLIYVTCLLRQKIFVTSLIVSALFMLNTDFAPILLAQAFIFIQWATNSQFSVACLRIVLLLCCLFLLIIIYSIPFILVNTYRGVLFNPFFFVFRSFSNFWEVFQQSKCVLHANVFMFLRVLVQMLKYLGEKTLGGIQMPYLIQVYAQKRSNSFAKYQITAFLYYIAQIRFKLKISETQFNIKPMFLVNYFMIIFYSSFYYTNNSIFLLLQVNLIIIYAIKKLNLQQEFGTVKVFKPKRQKSNIQKKKKICIKTQEVSQSSAVKFNDLYNGLEGLGVIRAISRSKSPKQTYQEPAQPNFMAKWQFRLGTYIDQIIVQANIIVFTIISAVGLSQLSQQIVFYDELLNAKLVLHFGWIVLLSHSDDLFVNLLDRKTVLIVGFALEFFIFYIFKRVWMFYVVQSIGYVALVFAGTCLVISMQAAREE</sequence>
<feature type="transmembrane region" description="Helical" evidence="1">
    <location>
        <begin position="439"/>
        <end position="458"/>
    </location>
</feature>
<keyword evidence="1" id="KW-0472">Membrane</keyword>
<comment type="caution">
    <text evidence="2">The sequence shown here is derived from an EMBL/GenBank/DDBJ whole genome shotgun (WGS) entry which is preliminary data.</text>
</comment>
<dbReference type="EMBL" id="CATOUU010000647">
    <property type="protein sequence ID" value="CAI9937666.1"/>
    <property type="molecule type" value="Genomic_DNA"/>
</dbReference>
<feature type="transmembrane region" description="Helical" evidence="1">
    <location>
        <begin position="503"/>
        <end position="519"/>
    </location>
</feature>
<evidence type="ECO:0000313" key="4">
    <source>
        <dbReference type="Proteomes" id="UP001642409"/>
    </source>
</evidence>
<name>A0AA86PEW7_9EUKA</name>
<feature type="transmembrane region" description="Helical" evidence="1">
    <location>
        <begin position="525"/>
        <end position="545"/>
    </location>
</feature>
<keyword evidence="1 2" id="KW-0812">Transmembrane</keyword>
<organism evidence="2">
    <name type="scientific">Hexamita inflata</name>
    <dbReference type="NCBI Taxonomy" id="28002"/>
    <lineage>
        <taxon>Eukaryota</taxon>
        <taxon>Metamonada</taxon>
        <taxon>Diplomonadida</taxon>
        <taxon>Hexamitidae</taxon>
        <taxon>Hexamitinae</taxon>
        <taxon>Hexamita</taxon>
    </lineage>
</organism>
<evidence type="ECO:0000313" key="3">
    <source>
        <dbReference type="EMBL" id="CAL6029556.1"/>
    </source>
</evidence>